<feature type="compositionally biased region" description="Polar residues" evidence="5">
    <location>
        <begin position="726"/>
        <end position="738"/>
    </location>
</feature>
<dbReference type="CTD" id="32225"/>
<dbReference type="GO" id="GO:0005654">
    <property type="term" value="C:nucleoplasm"/>
    <property type="evidence" value="ECO:0007669"/>
    <property type="project" value="UniProtKB-ARBA"/>
</dbReference>
<feature type="region of interest" description="Disordered" evidence="5">
    <location>
        <begin position="1168"/>
        <end position="1188"/>
    </location>
</feature>
<dbReference type="GeneID" id="115876081"/>
<dbReference type="Gene3D" id="1.20.58.1880">
    <property type="match status" value="1"/>
</dbReference>
<evidence type="ECO:0000256" key="1">
    <source>
        <dbReference type="ARBA" id="ARBA00004123"/>
    </source>
</evidence>
<keyword evidence="8" id="KW-0675">Receptor</keyword>
<feature type="compositionally biased region" description="Low complexity" evidence="5">
    <location>
        <begin position="637"/>
        <end position="646"/>
    </location>
</feature>
<keyword evidence="3 4" id="KW-0175">Coiled coil</keyword>
<feature type="compositionally biased region" description="Basic and acidic residues" evidence="5">
    <location>
        <begin position="1647"/>
        <end position="1666"/>
    </location>
</feature>
<accession>A0A6J2X8R9</accession>
<organism evidence="7 8">
    <name type="scientific">Sitophilus oryzae</name>
    <name type="common">Rice weevil</name>
    <name type="synonym">Curculio oryzae</name>
    <dbReference type="NCBI Taxonomy" id="7048"/>
    <lineage>
        <taxon>Eukaryota</taxon>
        <taxon>Metazoa</taxon>
        <taxon>Ecdysozoa</taxon>
        <taxon>Arthropoda</taxon>
        <taxon>Hexapoda</taxon>
        <taxon>Insecta</taxon>
        <taxon>Pterygota</taxon>
        <taxon>Neoptera</taxon>
        <taxon>Endopterygota</taxon>
        <taxon>Coleoptera</taxon>
        <taxon>Polyphaga</taxon>
        <taxon>Cucujiformia</taxon>
        <taxon>Curculionidae</taxon>
        <taxon>Dryophthorinae</taxon>
        <taxon>Sitophilus</taxon>
    </lineage>
</organism>
<dbReference type="RefSeq" id="XP_030747633.1">
    <property type="nucleotide sequence ID" value="XM_030891773.1"/>
</dbReference>
<dbReference type="Gene3D" id="1.20.5.430">
    <property type="match status" value="1"/>
</dbReference>
<dbReference type="Pfam" id="PF15784">
    <property type="entry name" value="GPS2_interact"/>
    <property type="match status" value="1"/>
</dbReference>
<feature type="region of interest" description="Disordered" evidence="5">
    <location>
        <begin position="1566"/>
        <end position="1589"/>
    </location>
</feature>
<feature type="region of interest" description="Disordered" evidence="5">
    <location>
        <begin position="637"/>
        <end position="662"/>
    </location>
</feature>
<feature type="region of interest" description="Disordered" evidence="5">
    <location>
        <begin position="1"/>
        <end position="87"/>
    </location>
</feature>
<feature type="region of interest" description="Disordered" evidence="5">
    <location>
        <begin position="1282"/>
        <end position="1310"/>
    </location>
</feature>
<dbReference type="SMART" id="SM00717">
    <property type="entry name" value="SANT"/>
    <property type="match status" value="2"/>
</dbReference>
<evidence type="ECO:0000313" key="8">
    <source>
        <dbReference type="RefSeq" id="XP_030747633.1"/>
    </source>
</evidence>
<keyword evidence="7" id="KW-1185">Reference proteome</keyword>
<dbReference type="GO" id="GO:0006357">
    <property type="term" value="P:regulation of transcription by RNA polymerase II"/>
    <property type="evidence" value="ECO:0007669"/>
    <property type="project" value="TreeGrafter"/>
</dbReference>
<feature type="compositionally biased region" description="Low complexity" evidence="5">
    <location>
        <begin position="59"/>
        <end position="71"/>
    </location>
</feature>
<dbReference type="Proteomes" id="UP000504635">
    <property type="component" value="Unplaced"/>
</dbReference>
<feature type="region of interest" description="Disordered" evidence="5">
    <location>
        <begin position="686"/>
        <end position="769"/>
    </location>
</feature>
<feature type="compositionally biased region" description="Low complexity" evidence="5">
    <location>
        <begin position="1415"/>
        <end position="1427"/>
    </location>
</feature>
<feature type="region of interest" description="Disordered" evidence="5">
    <location>
        <begin position="1210"/>
        <end position="1231"/>
    </location>
</feature>
<name>A0A6J2X8R9_SITOR</name>
<evidence type="ECO:0000259" key="6">
    <source>
        <dbReference type="PROSITE" id="PS51293"/>
    </source>
</evidence>
<dbReference type="InterPro" id="IPR051571">
    <property type="entry name" value="N-CoR_corepressor"/>
</dbReference>
<dbReference type="PANTHER" id="PTHR13992">
    <property type="entry name" value="NUCLEAR RECEPTOR CO-REPRESSOR RELATED NCOR"/>
    <property type="match status" value="1"/>
</dbReference>
<protein>
    <submittedName>
        <fullName evidence="8">Nuclear receptor corepressor 1 isoform X2</fullName>
    </submittedName>
</protein>
<evidence type="ECO:0000256" key="4">
    <source>
        <dbReference type="SAM" id="Coils"/>
    </source>
</evidence>
<feature type="compositionally biased region" description="Low complexity" evidence="5">
    <location>
        <begin position="1437"/>
        <end position="1446"/>
    </location>
</feature>
<sequence length="1738" mass="196316">MGVTTGPNHSAQATAHVSAELYKPSRSPLSNTRCTYPGSPQLQPTPTNVTQVQVSQRYTTQGPTTTSGPPSLIHSPVYHRPQPDYRHPNRISLLHPEYGPGGRRDMAGGAMGQPLQQLGEQPFKKIRLTDKDVQPLRIDTRPGTYHPQTEAISPILPEQVSQEDQAFKTTKDDLIQQISKVDREILKVEQQIVILKKKQAELEEVANKPPVNSEVEEETRPQHQSLPQKIYAENRKKAQNAHAQLDSLGPKVEWPLYNQPTDTTVFHENNRRNVMFKKRLLEYFKKKHTERYARHNQLTGTYSKLMQEWLRKVDKIESSTKRKVKEAKNREFFEKVFPELRKQREDKERFNRVGARVKSEADMEEIMDNLQEQALEDKKMRSYAVIPPILLDPKERRKYTNNNNFIEDMEVVYKSRQYLNIWTPAEKETFKEKFIQHPKNFYQISQALGERKSVSECVHFYYLSKKTENYKQLLRKNKRDKFRERMKASRQNHQNVNNSANLPIVDTLTTGVTTRLQREQQQRTGGAARTAEAPTAAAAAVTADAANSGNSNSPPIPLGTTATPSPRNAGGTTTTNTVTSCASGTLTSTSTALTGDWMNTKSSVSQVSSSSILATATSSVISISVASSLSSTLTTLTNTTSTTNSSGFAPTTMDTSSAGEEGLKDDKSVVKFNDFNSFEDYNNRKKFFGDNSNPLTDPSSEKDGERLNMEQKDRGSQFGKDDPENANGTNEANCENTASTPTPESKKKKERRKDKDNAVETSDEEAASLQDKTIQGSCIVCNEQLGPQLHSRPLQPSQASQYGLREDEVPLNSRVCNTCRCKCVRSRYTHCPLPTCPNARGRVKRLRSFPYRLQDLPSDVKDPILAEFRIPSGVTKCCSACFNRIQRRLGPVEEWPEEEVTQLKTALTELGANWQLIGERLNKLAHQVRSFYAANRKRLSLENCLGDRKPTLTDEEESGSSTSSCEEPIRDRERHSSDTTSAAESPPVLQGQNQNAVKKEDYDSSATETADEAQTPDHYQTATITPVTNDYQPRPAPSPLSVKELVMNVIEISLNKNAGAQQTGQIQGSGMAPTISSILNNDSNEVTIVSEYTLPSNANRSQPPLQSRADISLTKLANTIGATITPVSGPIRSQPQPEPIQSSRDDLVVVQIPDIRDSIPETLDLSIKKPREPIPPTHSKHPPSNIHRSEPSYIYHPERKSPAHIRTSHVKLPSPQPANPKGGSITLGTPIINQPTRYDGLLRQIPDAKMGSITKGTPIHTSHNLQQDKRVYEYFAKQGRMPSQQNMTAQSQYHYPQRSPYDQQVSSQMTSRQIIIDDYITSQQMLSRRQDKPQYYPANSPHRTPPPQQSQQRQGVIQRHTRPQYHPPPGHEALSSLVDIAVQQPSLPVPSAPHEGLGKTIADNIMEQPHRFQIIQQHQQQMRQQQQRIDEQRRAYHQQQQQVRPQPRSDPSTMTAASLIDAIITHQINQTAEGGRGDVVSNAREPPRAGDLLFQSFQRDPPVSQDNNGIRPPSVINLDLDNEGVNKNLTVKELTDSVISHDFSTRPGAYYHMQENVNEQWKRRLQQQQQKEENKRSATPLQQVQQQQDERQIIRIAQPQKYHHEPISPPENNHWSEQNFRRYQQPQSHMSPLDYVKNRIVEVMRTEDDKKDIQDQHVHEKDRSDSPGDMVIDEEKHENDFSNPQQDAQHQQTRPTHQQPQGAYSYSYVHKDNSNDSSRNNEPKPLLSAQYEPLSDED</sequence>
<reference evidence="8" key="1">
    <citation type="submission" date="2025-08" db="UniProtKB">
        <authorList>
            <consortium name="RefSeq"/>
        </authorList>
    </citation>
    <scope>IDENTIFICATION</scope>
    <source>
        <tissue evidence="8">Gonads</tissue>
    </source>
</reference>
<dbReference type="InterPro" id="IPR009057">
    <property type="entry name" value="Homeodomain-like_sf"/>
</dbReference>
<dbReference type="InterPro" id="IPR017884">
    <property type="entry name" value="SANT_dom"/>
</dbReference>
<feature type="domain" description="SANT" evidence="6">
    <location>
        <begin position="417"/>
        <end position="469"/>
    </location>
</feature>
<feature type="compositionally biased region" description="Polar residues" evidence="5">
    <location>
        <begin position="647"/>
        <end position="658"/>
    </location>
</feature>
<feature type="region of interest" description="Disordered" evidence="5">
    <location>
        <begin position="1415"/>
        <end position="1454"/>
    </location>
</feature>
<evidence type="ECO:0000256" key="5">
    <source>
        <dbReference type="SAM" id="MobiDB-lite"/>
    </source>
</evidence>
<dbReference type="SUPFAM" id="SSF46689">
    <property type="entry name" value="Homeodomain-like"/>
    <property type="match status" value="1"/>
</dbReference>
<feature type="compositionally biased region" description="Basic and acidic residues" evidence="5">
    <location>
        <begin position="967"/>
        <end position="977"/>
    </location>
</feature>
<gene>
    <name evidence="8" type="primary">LOC115876081</name>
</gene>
<feature type="region of interest" description="Disordered" evidence="5">
    <location>
        <begin position="516"/>
        <end position="577"/>
    </location>
</feature>
<evidence type="ECO:0000313" key="7">
    <source>
        <dbReference type="Proteomes" id="UP000504635"/>
    </source>
</evidence>
<feature type="compositionally biased region" description="Basic and acidic residues" evidence="5">
    <location>
        <begin position="699"/>
        <end position="723"/>
    </location>
</feature>
<dbReference type="GO" id="GO:0000785">
    <property type="term" value="C:chromatin"/>
    <property type="evidence" value="ECO:0007669"/>
    <property type="project" value="TreeGrafter"/>
</dbReference>
<dbReference type="PROSITE" id="PS51293">
    <property type="entry name" value="SANT"/>
    <property type="match status" value="1"/>
</dbReference>
<feature type="compositionally biased region" description="Low complexity" evidence="5">
    <location>
        <begin position="522"/>
        <end position="546"/>
    </location>
</feature>
<dbReference type="InterPro" id="IPR001005">
    <property type="entry name" value="SANT/Myb"/>
</dbReference>
<feature type="compositionally biased region" description="Low complexity" evidence="5">
    <location>
        <begin position="568"/>
        <end position="577"/>
    </location>
</feature>
<dbReference type="InterPro" id="IPR031557">
    <property type="entry name" value="N-CoR_GPS2_interact"/>
</dbReference>
<dbReference type="PANTHER" id="PTHR13992:SF39">
    <property type="entry name" value="SMRTER, ISOFORM G"/>
    <property type="match status" value="1"/>
</dbReference>
<feature type="compositionally biased region" description="Polar residues" evidence="5">
    <location>
        <begin position="1017"/>
        <end position="1031"/>
    </location>
</feature>
<feature type="region of interest" description="Disordered" evidence="5">
    <location>
        <begin position="948"/>
        <end position="1039"/>
    </location>
</feature>
<proteinExistence type="inferred from homology"/>
<comment type="similarity">
    <text evidence="2">Belongs to the N-CoR nuclear receptor corepressors family.</text>
</comment>
<feature type="compositionally biased region" description="Low complexity" evidence="5">
    <location>
        <begin position="1689"/>
        <end position="1701"/>
    </location>
</feature>
<dbReference type="OrthoDB" id="10258692at2759"/>
<feature type="compositionally biased region" description="Basic and acidic residues" evidence="5">
    <location>
        <begin position="1709"/>
        <end position="1722"/>
    </location>
</feature>
<feature type="compositionally biased region" description="Polar residues" evidence="5">
    <location>
        <begin position="27"/>
        <end position="58"/>
    </location>
</feature>
<dbReference type="GO" id="GO:0032991">
    <property type="term" value="C:protein-containing complex"/>
    <property type="evidence" value="ECO:0007669"/>
    <property type="project" value="UniProtKB-ARBA"/>
</dbReference>
<evidence type="ECO:0000256" key="2">
    <source>
        <dbReference type="ARBA" id="ARBA00010097"/>
    </source>
</evidence>
<feature type="coiled-coil region" evidence="4">
    <location>
        <begin position="171"/>
        <end position="205"/>
    </location>
</feature>
<feature type="compositionally biased region" description="Polar residues" evidence="5">
    <location>
        <begin position="1"/>
        <end position="15"/>
    </location>
</feature>
<feature type="compositionally biased region" description="Low complexity" evidence="5">
    <location>
        <begin position="1349"/>
        <end position="1358"/>
    </location>
</feature>
<feature type="region of interest" description="Disordered" evidence="5">
    <location>
        <begin position="1647"/>
        <end position="1738"/>
    </location>
</feature>
<evidence type="ECO:0000256" key="3">
    <source>
        <dbReference type="ARBA" id="ARBA00023054"/>
    </source>
</evidence>
<dbReference type="Gene3D" id="1.10.10.60">
    <property type="entry name" value="Homeodomain-like"/>
    <property type="match status" value="1"/>
</dbReference>
<comment type="subcellular location">
    <subcellularLocation>
        <location evidence="1">Nucleus</location>
    </subcellularLocation>
</comment>
<feature type="region of interest" description="Disordered" evidence="5">
    <location>
        <begin position="1325"/>
        <end position="1372"/>
    </location>
</feature>